<evidence type="ECO:0000313" key="2">
    <source>
        <dbReference type="Proteomes" id="UP001164539"/>
    </source>
</evidence>
<keyword evidence="2" id="KW-1185">Reference proteome</keyword>
<gene>
    <name evidence="1" type="ORF">OWV82_003847</name>
</gene>
<reference evidence="1 2" key="1">
    <citation type="journal article" date="2023" name="Science">
        <title>Complex scaffold remodeling in plant triterpene biosynthesis.</title>
        <authorList>
            <person name="De La Pena R."/>
            <person name="Hodgson H."/>
            <person name="Liu J.C."/>
            <person name="Stephenson M.J."/>
            <person name="Martin A.C."/>
            <person name="Owen C."/>
            <person name="Harkess A."/>
            <person name="Leebens-Mack J."/>
            <person name="Jimenez L.E."/>
            <person name="Osbourn A."/>
            <person name="Sattely E.S."/>
        </authorList>
    </citation>
    <scope>NUCLEOTIDE SEQUENCE [LARGE SCALE GENOMIC DNA]</scope>
    <source>
        <strain evidence="2">cv. JPN11</strain>
        <tissue evidence="1">Leaf</tissue>
    </source>
</reference>
<comment type="caution">
    <text evidence="1">The sequence shown here is derived from an EMBL/GenBank/DDBJ whole genome shotgun (WGS) entry which is preliminary data.</text>
</comment>
<organism evidence="1 2">
    <name type="scientific">Melia azedarach</name>
    <name type="common">Chinaberry tree</name>
    <dbReference type="NCBI Taxonomy" id="155640"/>
    <lineage>
        <taxon>Eukaryota</taxon>
        <taxon>Viridiplantae</taxon>
        <taxon>Streptophyta</taxon>
        <taxon>Embryophyta</taxon>
        <taxon>Tracheophyta</taxon>
        <taxon>Spermatophyta</taxon>
        <taxon>Magnoliopsida</taxon>
        <taxon>eudicotyledons</taxon>
        <taxon>Gunneridae</taxon>
        <taxon>Pentapetalae</taxon>
        <taxon>rosids</taxon>
        <taxon>malvids</taxon>
        <taxon>Sapindales</taxon>
        <taxon>Meliaceae</taxon>
        <taxon>Melia</taxon>
    </lineage>
</organism>
<evidence type="ECO:0000313" key="1">
    <source>
        <dbReference type="EMBL" id="KAJ4724913.1"/>
    </source>
</evidence>
<name>A0ACC1YPG1_MELAZ</name>
<accession>A0ACC1YPG1</accession>
<proteinExistence type="predicted"/>
<protein>
    <submittedName>
        <fullName evidence="1">Transposon Ty3-I Gag-Pol polyprotein</fullName>
    </submittedName>
</protein>
<dbReference type="Proteomes" id="UP001164539">
    <property type="component" value="Chromosome 2"/>
</dbReference>
<dbReference type="EMBL" id="CM051395">
    <property type="protein sequence ID" value="KAJ4724913.1"/>
    <property type="molecule type" value="Genomic_DNA"/>
</dbReference>
<sequence length="482" mass="56204">MSGQARNPQGEIDRFQALTEMLQAMDRKYGKMLDRMERLEVSITMGQPPNAPNPTMQPRRVPRRVQVDDDFDDSESLHDNREEEEVRPRARNNHNNSNNGVKLKIPSFHGKMDPEAYLDWEKKTELVFDCNDYTESQKLKLALAIFEDYAITWWDDTKQKRRRNRERPIEGWRDLKSIMRRRFVPSYYYRELYNRLQNLTQGSKSVEDYYKEMEVAMIRANVEEDNEATMTRFLNGLNKEISNVVELQPYMELEDLLHLALKVEKQLKKRGTNRSFSYTSSFKSNWRKDDKASSSKPKTESKDASKISNSSKNKGKLDSTINTRNIKCFKCQGVGHYKRDYPNQRNIFLLDGEYYSASEEENGEEMMPPLEDASDEEVDEQLTMAESGKALVARRVLNMQVQQEECDQRENLFHTRCLVKDRVCDVIIDGGSVTNVANTTLVEKLGLPTLKHPHAYKLKWLNDCGEIRVTKQVLAAFKIGKY</sequence>